<keyword evidence="3" id="KW-1185">Reference proteome</keyword>
<evidence type="ECO:0000313" key="2">
    <source>
        <dbReference type="EMBL" id="GFT49307.1"/>
    </source>
</evidence>
<evidence type="ECO:0000313" key="3">
    <source>
        <dbReference type="Proteomes" id="UP000887013"/>
    </source>
</evidence>
<reference evidence="2" key="1">
    <citation type="submission" date="2020-08" db="EMBL/GenBank/DDBJ databases">
        <title>Multicomponent nature underlies the extraordinary mechanical properties of spider dragline silk.</title>
        <authorList>
            <person name="Kono N."/>
            <person name="Nakamura H."/>
            <person name="Mori M."/>
            <person name="Yoshida Y."/>
            <person name="Ohtoshi R."/>
            <person name="Malay A.D."/>
            <person name="Moran D.A.P."/>
            <person name="Tomita M."/>
            <person name="Numata K."/>
            <person name="Arakawa K."/>
        </authorList>
    </citation>
    <scope>NUCLEOTIDE SEQUENCE</scope>
</reference>
<evidence type="ECO:0000256" key="1">
    <source>
        <dbReference type="SAM" id="MobiDB-lite"/>
    </source>
</evidence>
<dbReference type="AlphaFoldDB" id="A0A8X6TVZ5"/>
<name>A0A8X6TVZ5_NEPPI</name>
<proteinExistence type="predicted"/>
<dbReference type="EMBL" id="BMAW01016496">
    <property type="protein sequence ID" value="GFT49307.1"/>
    <property type="molecule type" value="Genomic_DNA"/>
</dbReference>
<organism evidence="2 3">
    <name type="scientific">Nephila pilipes</name>
    <name type="common">Giant wood spider</name>
    <name type="synonym">Nephila maculata</name>
    <dbReference type="NCBI Taxonomy" id="299642"/>
    <lineage>
        <taxon>Eukaryota</taxon>
        <taxon>Metazoa</taxon>
        <taxon>Ecdysozoa</taxon>
        <taxon>Arthropoda</taxon>
        <taxon>Chelicerata</taxon>
        <taxon>Arachnida</taxon>
        <taxon>Araneae</taxon>
        <taxon>Araneomorphae</taxon>
        <taxon>Entelegynae</taxon>
        <taxon>Araneoidea</taxon>
        <taxon>Nephilidae</taxon>
        <taxon>Nephila</taxon>
    </lineage>
</organism>
<protein>
    <submittedName>
        <fullName evidence="2">Uncharacterized protein</fullName>
    </submittedName>
</protein>
<sequence length="104" mass="11212">MFETGPDHEFDVPLVQTTVHRVTKIWTPNVGKECIPSSRYRSRVRVFGEGVESERIGGRESKGAGGEWGKGSGKRGKDPNACVGGDAGGSYGLEKPFKPMGETE</sequence>
<feature type="region of interest" description="Disordered" evidence="1">
    <location>
        <begin position="49"/>
        <end position="104"/>
    </location>
</feature>
<feature type="compositionally biased region" description="Basic and acidic residues" evidence="1">
    <location>
        <begin position="52"/>
        <end position="62"/>
    </location>
</feature>
<accession>A0A8X6TVZ5</accession>
<gene>
    <name evidence="2" type="ORF">NPIL_22871</name>
</gene>
<comment type="caution">
    <text evidence="2">The sequence shown here is derived from an EMBL/GenBank/DDBJ whole genome shotgun (WGS) entry which is preliminary data.</text>
</comment>
<dbReference type="Proteomes" id="UP000887013">
    <property type="component" value="Unassembled WGS sequence"/>
</dbReference>